<feature type="compositionally biased region" description="Low complexity" evidence="1">
    <location>
        <begin position="1067"/>
        <end position="1091"/>
    </location>
</feature>
<accession>A0ABN9W9Z1</accession>
<feature type="region of interest" description="Disordered" evidence="1">
    <location>
        <begin position="1067"/>
        <end position="1129"/>
    </location>
</feature>
<evidence type="ECO:0008006" key="4">
    <source>
        <dbReference type="Google" id="ProtNLM"/>
    </source>
</evidence>
<reference evidence="2" key="1">
    <citation type="submission" date="2023-10" db="EMBL/GenBank/DDBJ databases">
        <authorList>
            <person name="Chen Y."/>
            <person name="Shah S."/>
            <person name="Dougan E. K."/>
            <person name="Thang M."/>
            <person name="Chan C."/>
        </authorList>
    </citation>
    <scope>NUCLEOTIDE SEQUENCE [LARGE SCALE GENOMIC DNA]</scope>
</reference>
<organism evidence="2 3">
    <name type="scientific">Prorocentrum cordatum</name>
    <dbReference type="NCBI Taxonomy" id="2364126"/>
    <lineage>
        <taxon>Eukaryota</taxon>
        <taxon>Sar</taxon>
        <taxon>Alveolata</taxon>
        <taxon>Dinophyceae</taxon>
        <taxon>Prorocentrales</taxon>
        <taxon>Prorocentraceae</taxon>
        <taxon>Prorocentrum</taxon>
    </lineage>
</organism>
<feature type="compositionally biased region" description="Low complexity" evidence="1">
    <location>
        <begin position="1104"/>
        <end position="1118"/>
    </location>
</feature>
<protein>
    <recommendedName>
        <fullName evidence="4">Reverse transcriptase domain-containing protein</fullName>
    </recommendedName>
</protein>
<dbReference type="Gene3D" id="3.60.10.10">
    <property type="entry name" value="Endonuclease/exonuclease/phosphatase"/>
    <property type="match status" value="1"/>
</dbReference>
<gene>
    <name evidence="2" type="ORF">PCOR1329_LOCUS65347</name>
</gene>
<name>A0ABN9W9Z1_9DINO</name>
<feature type="region of interest" description="Disordered" evidence="1">
    <location>
        <begin position="899"/>
        <end position="930"/>
    </location>
</feature>
<dbReference type="PANTHER" id="PTHR19446">
    <property type="entry name" value="REVERSE TRANSCRIPTASES"/>
    <property type="match status" value="1"/>
</dbReference>
<comment type="caution">
    <text evidence="2">The sequence shown here is derived from an EMBL/GenBank/DDBJ whole genome shotgun (WGS) entry which is preliminary data.</text>
</comment>
<evidence type="ECO:0000313" key="2">
    <source>
        <dbReference type="EMBL" id="CAK0883040.1"/>
    </source>
</evidence>
<dbReference type="InterPro" id="IPR036691">
    <property type="entry name" value="Endo/exonu/phosph_ase_sf"/>
</dbReference>
<evidence type="ECO:0000313" key="3">
    <source>
        <dbReference type="Proteomes" id="UP001189429"/>
    </source>
</evidence>
<dbReference type="EMBL" id="CAUYUJ010018367">
    <property type="protein sequence ID" value="CAK0883040.1"/>
    <property type="molecule type" value="Genomic_DNA"/>
</dbReference>
<evidence type="ECO:0000256" key="1">
    <source>
        <dbReference type="SAM" id="MobiDB-lite"/>
    </source>
</evidence>
<dbReference type="Proteomes" id="UP001189429">
    <property type="component" value="Unassembled WGS sequence"/>
</dbReference>
<proteinExistence type="predicted"/>
<keyword evidence="3" id="KW-1185">Reference proteome</keyword>
<dbReference type="SUPFAM" id="SSF56219">
    <property type="entry name" value="DNase I-like"/>
    <property type="match status" value="1"/>
</dbReference>
<sequence length="1300" mass="142408">MWSKTLVKHAETVFQSLSPNTPLPQIRAASNTKHARLIFNDSASAKAILEESIRAGPRITIGSESIPLSLQWDRSPDERVRGWVISQLWQKLEQHMTTKGLHGQVGCRRGKGEVFVDVGGMGQLITIFTVLEDGVSTRVHTNGLDKVELSPETAASMASEATLILLGDFNSVACESDRFDVTTGTFTGTVVRDTFDTLPCLELLTELMQDDFTWKGVDAAGHLQYSRIDRIFTSLPSSLLSNLDVRVASPGLAALPRFDLSDHTPVFFTWRQRSSPTRSPIIPSWVPRHPLWGIVLDELRFAQTADKWGDEVEMKRLFHKASSEVKRRAQHHGARTSEEKLWWCLKFLRSVHNGCIQQALSAAGVCSDLQDILGNCCPSSWTHSVLSQVESFIQRLSQATAEERLQELEDAADLPEFYKSRKRSGLIAWAAQFSPKRQRGGLRGLIDNQGLPITDNTVAHAAVADYWGPVFTAQPVDEQAGKIFLDKYAVQLPRLQWDISFDDFSKLLSGFTDSAPGPDGVPYGAWRHAPEWCQRVLYSALLSWLAGAPLPRDANYAWLALLAKGHDLASGPAGFRSVPDTRPLSLGNSDVKILAASINRILEPAVGKWASDPQRGFIKGRQILDNVIEVETHMATAALARDSQEPGQPAAWLWIDGPVTAFLFNEFARISNLKSKPRKCVIIPLWPISLERFARLLKEEIPLWGEFLCDSSGKYLGFFLGPGADSLSLLAPMRKYVGRVHYIKYLSLGLPATALQYNSIAISVPGFVLQLIEPTADLLKTERAMLRKLVAGPGNWLPPKYEFNLDRLGRLGRLGIKEVLETARERRAPREPLEGDSEDFEGEGARAKTEGAAISKGSAGSDPYGDDDFESSGDRGRGQGRVLGRTVPTGLARSRAAAEARLGGSEPGLCRDGALRSKTLGPPTHSASGPGHLAREMAVDAAAMLPAIAKMAAAVHSRAGQVAETSENLRALGEQIDNDARTLSEVNLAAVSRSCLLKSKNSESAKTFRVALDQSSPARTDPRSERQCTIRARKLSQDTCVRQRVLSKYHDSLKQHLVEAAAPCAAAPPTTGAAGPAPAAAAAPEAAAAGPSEERLGQRGAAGGASAAPVLAPLAGPRQPDTDRETQDGTAGNTLLFMKVWDMIFEDGTVWDHDWTIKADPDAVLLSDRLRGRLEPYTNNYDHGGRLFVVNCNAWPGSDFPMMYGSVEIFSQAAMRQYKEHVDKCMEVLPWQEWGEDYFLTRCMDQIDVGRIEDYQLVGDSTCSGPQQSWNGDCNLGLLAAFHPFKEIETWSACFDTAIR</sequence>
<feature type="region of interest" description="Disordered" evidence="1">
    <location>
        <begin position="825"/>
        <end position="884"/>
    </location>
</feature>